<accession>A0ACC4DSN6</accession>
<dbReference type="Proteomes" id="UP001638806">
    <property type="component" value="Unassembled WGS sequence"/>
</dbReference>
<evidence type="ECO:0000313" key="2">
    <source>
        <dbReference type="Proteomes" id="UP001638806"/>
    </source>
</evidence>
<proteinExistence type="predicted"/>
<sequence length="203" mass="21882">MSITRRRPPPPPPHPPPHRAGEGPSQDAVRLAHLPGRARLEERRRRDFPSKDLAPFLTALASPLMTAPAAIFHSSRLVTAWLSTPKVSDSHARSRGSILPGPATGATYLRKRARGWQGAQARHPPALEPPTAGAARPDAAGGSHMLCTGSDTAVHLPLSETRNCFTQKRNDSVVQFAARPSIIRSKVIPLPPQLPRPLPPRAS</sequence>
<name>A0ACC4DSN6_PURLI</name>
<keyword evidence="2" id="KW-1185">Reference proteome</keyword>
<dbReference type="EMBL" id="JBGNUJ010000006">
    <property type="protein sequence ID" value="KAL3958466.1"/>
    <property type="molecule type" value="Genomic_DNA"/>
</dbReference>
<reference evidence="1" key="1">
    <citation type="submission" date="2024-12" db="EMBL/GenBank/DDBJ databases">
        <title>Comparative genomics and development of molecular markers within Purpureocillium lilacinum and among Purpureocillium species.</title>
        <authorList>
            <person name="Yeh Z.-Y."/>
            <person name="Ni N.-T."/>
            <person name="Lo P.-H."/>
            <person name="Mushyakhwo K."/>
            <person name="Lin C.-F."/>
            <person name="Nai Y.-S."/>
        </authorList>
    </citation>
    <scope>NUCLEOTIDE SEQUENCE</scope>
    <source>
        <strain evidence="1">NCHU-NPUST-175</strain>
    </source>
</reference>
<comment type="caution">
    <text evidence="1">The sequence shown here is derived from an EMBL/GenBank/DDBJ whole genome shotgun (WGS) entry which is preliminary data.</text>
</comment>
<protein>
    <submittedName>
        <fullName evidence="1">Uncharacterized protein</fullName>
    </submittedName>
</protein>
<organism evidence="1 2">
    <name type="scientific">Purpureocillium lilacinum</name>
    <name type="common">Paecilomyces lilacinus</name>
    <dbReference type="NCBI Taxonomy" id="33203"/>
    <lineage>
        <taxon>Eukaryota</taxon>
        <taxon>Fungi</taxon>
        <taxon>Dikarya</taxon>
        <taxon>Ascomycota</taxon>
        <taxon>Pezizomycotina</taxon>
        <taxon>Sordariomycetes</taxon>
        <taxon>Hypocreomycetidae</taxon>
        <taxon>Hypocreales</taxon>
        <taxon>Ophiocordycipitaceae</taxon>
        <taxon>Purpureocillium</taxon>
    </lineage>
</organism>
<evidence type="ECO:0000313" key="1">
    <source>
        <dbReference type="EMBL" id="KAL3958466.1"/>
    </source>
</evidence>
<gene>
    <name evidence="1" type="ORF">ACCO45_006628</name>
</gene>